<feature type="non-terminal residue" evidence="2">
    <location>
        <position position="1"/>
    </location>
</feature>
<comment type="caution">
    <text evidence="2">The sequence shown here is derived from an EMBL/GenBank/DDBJ whole genome shotgun (WGS) entry which is preliminary data.</text>
</comment>
<evidence type="ECO:0000313" key="3">
    <source>
        <dbReference type="Proteomes" id="UP000838756"/>
    </source>
</evidence>
<dbReference type="GO" id="GO:0000139">
    <property type="term" value="C:Golgi membrane"/>
    <property type="evidence" value="ECO:0007669"/>
    <property type="project" value="TreeGrafter"/>
</dbReference>
<organism evidence="2 3">
    <name type="scientific">Pararge aegeria aegeria</name>
    <dbReference type="NCBI Taxonomy" id="348720"/>
    <lineage>
        <taxon>Eukaryota</taxon>
        <taxon>Metazoa</taxon>
        <taxon>Ecdysozoa</taxon>
        <taxon>Arthropoda</taxon>
        <taxon>Hexapoda</taxon>
        <taxon>Insecta</taxon>
        <taxon>Pterygota</taxon>
        <taxon>Neoptera</taxon>
        <taxon>Endopterygota</taxon>
        <taxon>Lepidoptera</taxon>
        <taxon>Glossata</taxon>
        <taxon>Ditrysia</taxon>
        <taxon>Papilionoidea</taxon>
        <taxon>Nymphalidae</taxon>
        <taxon>Satyrinae</taxon>
        <taxon>Satyrini</taxon>
        <taxon>Parargina</taxon>
        <taxon>Pararge</taxon>
    </lineage>
</organism>
<dbReference type="OrthoDB" id="67540at2759"/>
<feature type="compositionally biased region" description="Polar residues" evidence="1">
    <location>
        <begin position="7"/>
        <end position="25"/>
    </location>
</feature>
<reference evidence="2" key="1">
    <citation type="submission" date="2022-03" db="EMBL/GenBank/DDBJ databases">
        <authorList>
            <person name="Lindestad O."/>
        </authorList>
    </citation>
    <scope>NUCLEOTIDE SEQUENCE</scope>
</reference>
<dbReference type="Proteomes" id="UP000838756">
    <property type="component" value="Unassembled WGS sequence"/>
</dbReference>
<dbReference type="GO" id="GO:0034066">
    <property type="term" value="C:Ric1-Rgp1 guanyl-nucleotide exchange factor complex"/>
    <property type="evidence" value="ECO:0007669"/>
    <property type="project" value="InterPro"/>
</dbReference>
<dbReference type="EMBL" id="CAKXAJ010025695">
    <property type="protein sequence ID" value="CAH2242808.1"/>
    <property type="molecule type" value="Genomic_DNA"/>
</dbReference>
<dbReference type="GO" id="GO:0005829">
    <property type="term" value="C:cytosol"/>
    <property type="evidence" value="ECO:0007669"/>
    <property type="project" value="TreeGrafter"/>
</dbReference>
<dbReference type="PANTHER" id="PTHR22746:SF10">
    <property type="entry name" value="GUANINE NUCLEOTIDE EXCHANGE FACTOR SUBUNIT RIC1"/>
    <property type="match status" value="1"/>
</dbReference>
<name>A0A8S4RZL2_9NEOP</name>
<dbReference type="GO" id="GO:0042147">
    <property type="term" value="P:retrograde transport, endosome to Golgi"/>
    <property type="evidence" value="ECO:0007669"/>
    <property type="project" value="TreeGrafter"/>
</dbReference>
<sequence length="225" mass="24069">PNDVDSPRNSVNVQQKYGQVVQSQTVSPNAEDLSVILGSMQLAGGRGRSFSTTAAPREPSPPAGSTPAPAPRRTAAATAAVKRKKSVPARSDKESYNGTAEEFFIDMMIQRHARLLLSTARLVALGRLAASLDLHLVAWLAGERERAARVDSAVLCLKRLHEDFNWPYPALPEEEQVQRKSSVVPVQYTGNTESDSQCGDSGYVSLSLRAVLPLAAGAPLSPAPL</sequence>
<gene>
    <name evidence="2" type="primary">jg21958</name>
    <name evidence="2" type="ORF">PAEG_LOCUS19039</name>
</gene>
<feature type="region of interest" description="Disordered" evidence="1">
    <location>
        <begin position="1"/>
        <end position="25"/>
    </location>
</feature>
<feature type="compositionally biased region" description="Pro residues" evidence="1">
    <location>
        <begin position="58"/>
        <end position="70"/>
    </location>
</feature>
<feature type="non-terminal residue" evidence="2">
    <location>
        <position position="225"/>
    </location>
</feature>
<feature type="region of interest" description="Disordered" evidence="1">
    <location>
        <begin position="46"/>
        <end position="74"/>
    </location>
</feature>
<protein>
    <submittedName>
        <fullName evidence="2">Jg21958 protein</fullName>
    </submittedName>
</protein>
<proteinExistence type="predicted"/>
<dbReference type="InterPro" id="IPR040096">
    <property type="entry name" value="Ric1"/>
</dbReference>
<evidence type="ECO:0000313" key="2">
    <source>
        <dbReference type="EMBL" id="CAH2242808.1"/>
    </source>
</evidence>
<dbReference type="AlphaFoldDB" id="A0A8S4RZL2"/>
<dbReference type="GO" id="GO:0006886">
    <property type="term" value="P:intracellular protein transport"/>
    <property type="evidence" value="ECO:0007669"/>
    <property type="project" value="InterPro"/>
</dbReference>
<accession>A0A8S4RZL2</accession>
<dbReference type="PANTHER" id="PTHR22746">
    <property type="entry name" value="RAB6A-GEF COMPLEX PARTNER PROTEIN 1"/>
    <property type="match status" value="1"/>
</dbReference>
<evidence type="ECO:0000256" key="1">
    <source>
        <dbReference type="SAM" id="MobiDB-lite"/>
    </source>
</evidence>
<keyword evidence="3" id="KW-1185">Reference proteome</keyword>